<gene>
    <name evidence="1" type="ORF">PCA20602_01813</name>
</gene>
<protein>
    <submittedName>
        <fullName evidence="1">Uncharacterized protein</fullName>
    </submittedName>
</protein>
<accession>A0ABY6VW22</accession>
<keyword evidence="2" id="KW-1185">Reference proteome</keyword>
<reference evidence="1 2" key="1">
    <citation type="submission" date="2019-08" db="EMBL/GenBank/DDBJ databases">
        <authorList>
            <person name="Peeters C."/>
        </authorList>
    </citation>
    <scope>NUCLEOTIDE SEQUENCE [LARGE SCALE GENOMIC DNA]</scope>
    <source>
        <strain evidence="1 2">LMG 20602</strain>
    </source>
</reference>
<sequence>MLCPACGSTAPPEFDGIACPIASCPDIEDAAEPEADGIGMAWPIAACPAPDTLALTMRQSLVATDNAGRAKSCNTLSGRGPVGASGDAGSAALAGGVALSAPMAGAALAPHSDSATGMHQACRRKHENVIERLVVLAMPDGVAR</sequence>
<dbReference type="EMBL" id="CABPRV010000003">
    <property type="protein sequence ID" value="VVD94515.1"/>
    <property type="molecule type" value="Genomic_DNA"/>
</dbReference>
<evidence type="ECO:0000313" key="2">
    <source>
        <dbReference type="Proteomes" id="UP000366065"/>
    </source>
</evidence>
<evidence type="ECO:0000313" key="1">
    <source>
        <dbReference type="EMBL" id="VVD94515.1"/>
    </source>
</evidence>
<name>A0ABY6VW22_9BURK</name>
<organism evidence="1 2">
    <name type="scientific">Pandoraea capi</name>
    <dbReference type="NCBI Taxonomy" id="2508286"/>
    <lineage>
        <taxon>Bacteria</taxon>
        <taxon>Pseudomonadati</taxon>
        <taxon>Pseudomonadota</taxon>
        <taxon>Betaproteobacteria</taxon>
        <taxon>Burkholderiales</taxon>
        <taxon>Burkholderiaceae</taxon>
        <taxon>Pandoraea</taxon>
    </lineage>
</organism>
<proteinExistence type="predicted"/>
<dbReference type="Proteomes" id="UP000366065">
    <property type="component" value="Unassembled WGS sequence"/>
</dbReference>
<comment type="caution">
    <text evidence="1">The sequence shown here is derived from an EMBL/GenBank/DDBJ whole genome shotgun (WGS) entry which is preliminary data.</text>
</comment>